<dbReference type="SUPFAM" id="SSF52540">
    <property type="entry name" value="P-loop containing nucleoside triphosphate hydrolases"/>
    <property type="match status" value="1"/>
</dbReference>
<dbReference type="RefSeq" id="WP_343995385.1">
    <property type="nucleotide sequence ID" value="NZ_BAAALG010000011.1"/>
</dbReference>
<dbReference type="SMART" id="SM00382">
    <property type="entry name" value="AAA"/>
    <property type="match status" value="1"/>
</dbReference>
<sequence>MTTVPTSLGARLEVCGIGAEVGGQRLIDQVSFSVPAGAVTALVGPNGAGKSTLLRALSGAGPRSSGVVLLDGEDLYALGRRDRARRLALVEQEVRSEFALTVRQTVELGRTPHQSLWSLGSADDETIVAQALERADAAGFAHRQLGTLSGGEQQRVQLARALAQQPSLLLLDEPTNHLDVRAQLHTLRLLGSLAGEGMTVLAALHDLNLAAAFCDHVVVLADGQVRAVGPVAEVLTPELIGDVYGVRADVLSHPRTGRPLIAFS</sequence>
<dbReference type="GO" id="GO:0005524">
    <property type="term" value="F:ATP binding"/>
    <property type="evidence" value="ECO:0007669"/>
    <property type="project" value="UniProtKB-KW"/>
</dbReference>
<dbReference type="InterPro" id="IPR003593">
    <property type="entry name" value="AAA+_ATPase"/>
</dbReference>
<evidence type="ECO:0000313" key="5">
    <source>
        <dbReference type="Proteomes" id="UP001501581"/>
    </source>
</evidence>
<dbReference type="EMBL" id="BAAALG010000011">
    <property type="protein sequence ID" value="GAA1106416.1"/>
    <property type="molecule type" value="Genomic_DNA"/>
</dbReference>
<dbReference type="Pfam" id="PF00005">
    <property type="entry name" value="ABC_tran"/>
    <property type="match status" value="1"/>
</dbReference>
<feature type="domain" description="ABC transporter" evidence="3">
    <location>
        <begin position="12"/>
        <end position="247"/>
    </location>
</feature>
<reference evidence="5" key="1">
    <citation type="journal article" date="2019" name="Int. J. Syst. Evol. Microbiol.">
        <title>The Global Catalogue of Microorganisms (GCM) 10K type strain sequencing project: providing services to taxonomists for standard genome sequencing and annotation.</title>
        <authorList>
            <consortium name="The Broad Institute Genomics Platform"/>
            <consortium name="The Broad Institute Genome Sequencing Center for Infectious Disease"/>
            <person name="Wu L."/>
            <person name="Ma J."/>
        </authorList>
    </citation>
    <scope>NUCLEOTIDE SEQUENCE [LARGE SCALE GENOMIC DNA]</scope>
    <source>
        <strain evidence="5">JCM 13008</strain>
    </source>
</reference>
<dbReference type="Proteomes" id="UP001501581">
    <property type="component" value="Unassembled WGS sequence"/>
</dbReference>
<name>A0ABP4EIK1_9ACTN</name>
<comment type="caution">
    <text evidence="4">The sequence shown here is derived from an EMBL/GenBank/DDBJ whole genome shotgun (WGS) entry which is preliminary data.</text>
</comment>
<organism evidence="4 5">
    <name type="scientific">Nocardioides dubius</name>
    <dbReference type="NCBI Taxonomy" id="317019"/>
    <lineage>
        <taxon>Bacteria</taxon>
        <taxon>Bacillati</taxon>
        <taxon>Actinomycetota</taxon>
        <taxon>Actinomycetes</taxon>
        <taxon>Propionibacteriales</taxon>
        <taxon>Nocardioidaceae</taxon>
        <taxon>Nocardioides</taxon>
    </lineage>
</organism>
<evidence type="ECO:0000256" key="1">
    <source>
        <dbReference type="ARBA" id="ARBA00022741"/>
    </source>
</evidence>
<evidence type="ECO:0000313" key="4">
    <source>
        <dbReference type="EMBL" id="GAA1106416.1"/>
    </source>
</evidence>
<evidence type="ECO:0000259" key="3">
    <source>
        <dbReference type="PROSITE" id="PS50893"/>
    </source>
</evidence>
<dbReference type="PANTHER" id="PTHR42794:SF2">
    <property type="entry name" value="ABC TRANSPORTER ATP-BINDING PROTEIN"/>
    <property type="match status" value="1"/>
</dbReference>
<dbReference type="Gene3D" id="3.40.50.300">
    <property type="entry name" value="P-loop containing nucleotide triphosphate hydrolases"/>
    <property type="match status" value="1"/>
</dbReference>
<dbReference type="InterPro" id="IPR027417">
    <property type="entry name" value="P-loop_NTPase"/>
</dbReference>
<dbReference type="NCBIfam" id="NF010068">
    <property type="entry name" value="PRK13548.1"/>
    <property type="match status" value="1"/>
</dbReference>
<dbReference type="InterPro" id="IPR017871">
    <property type="entry name" value="ABC_transporter-like_CS"/>
</dbReference>
<dbReference type="CDD" id="cd03214">
    <property type="entry name" value="ABC_Iron-Siderophores_B12_Hemin"/>
    <property type="match status" value="1"/>
</dbReference>
<dbReference type="PANTHER" id="PTHR42794">
    <property type="entry name" value="HEMIN IMPORT ATP-BINDING PROTEIN HMUV"/>
    <property type="match status" value="1"/>
</dbReference>
<evidence type="ECO:0000256" key="2">
    <source>
        <dbReference type="ARBA" id="ARBA00022840"/>
    </source>
</evidence>
<gene>
    <name evidence="4" type="ORF">GCM10009668_27610</name>
</gene>
<dbReference type="InterPro" id="IPR003439">
    <property type="entry name" value="ABC_transporter-like_ATP-bd"/>
</dbReference>
<proteinExistence type="predicted"/>
<dbReference type="PROSITE" id="PS00211">
    <property type="entry name" value="ABC_TRANSPORTER_1"/>
    <property type="match status" value="1"/>
</dbReference>
<protein>
    <submittedName>
        <fullName evidence="4">ABC transporter ATP-binding protein</fullName>
    </submittedName>
</protein>
<accession>A0ABP4EIK1</accession>
<keyword evidence="2 4" id="KW-0067">ATP-binding</keyword>
<dbReference type="PROSITE" id="PS50893">
    <property type="entry name" value="ABC_TRANSPORTER_2"/>
    <property type="match status" value="1"/>
</dbReference>
<keyword evidence="5" id="KW-1185">Reference proteome</keyword>
<keyword evidence="1" id="KW-0547">Nucleotide-binding</keyword>